<dbReference type="Gene3D" id="3.80.10.10">
    <property type="entry name" value="Ribonuclease Inhibitor"/>
    <property type="match status" value="1"/>
</dbReference>
<dbReference type="GO" id="GO:0019005">
    <property type="term" value="C:SCF ubiquitin ligase complex"/>
    <property type="evidence" value="ECO:0007669"/>
    <property type="project" value="TreeGrafter"/>
</dbReference>
<feature type="region of interest" description="Disordered" evidence="1">
    <location>
        <begin position="133"/>
        <end position="161"/>
    </location>
</feature>
<feature type="region of interest" description="Disordered" evidence="1">
    <location>
        <begin position="1"/>
        <end position="35"/>
    </location>
</feature>
<evidence type="ECO:0000313" key="2">
    <source>
        <dbReference type="EMBL" id="OAQ23570.1"/>
    </source>
</evidence>
<proteinExistence type="predicted"/>
<gene>
    <name evidence="2" type="ORF">K457DRAFT_142626</name>
</gene>
<name>A0A197JEL0_9FUNG</name>
<keyword evidence="3" id="KW-1185">Reference proteome</keyword>
<dbReference type="AlphaFoldDB" id="A0A197JEL0"/>
<dbReference type="EMBL" id="KV442115">
    <property type="protein sequence ID" value="OAQ23570.1"/>
    <property type="molecule type" value="Genomic_DNA"/>
</dbReference>
<sequence>MDAATPKRPRRAKASTAKAHKEIAPTPTPTPPEPTSATTVFAIPELAETIGRCLASKDDLLQLSMTNRLLHQTVSPLFWSSLDLYDTARARRLAQSKPAHKALSRNFDRIRELKFQTSTLVYFLNCMIQHPNDKSDNQTPTTASTSNSSVTSSSPLPNPISLTLPRLTRLTTLEYRTEKNQDKDHQLTDAYPEIAVMPRLTWLLNLNSSLTHIRVSGCRVRSPFDAHLFMQAIPSLKSLKELDLNFRMSPVRWEIVVELLFFSLPVSIEAVSLRSRKVEDALTGPSSEIQDTELSGLLGERRALFRRHAPLDRLRRLLVEFGRWEDTRLLYTFLQDCPALETLSPPCWDEAGFRPISTALAQAAAKHCPRLKELNTCGVGTIDIIDAFPAHSLTAVRSRDPFASEYVGPTLQLISSKHFRSLTEVRIEECPHVSRRDLQTVLWTCVALEHLIVKGPTTPSIRLRHLVEKDWVCTKLKTLEIAVELRQEVFPTDYKGPLPIIMELTWTLLRKLYRQLGALRDMEVLNLRIKSKELEWLDEHGQERRVTKGEIAPPNIKATRTKTIRPPAAQFDDVDLWSADEYESMPHQKRDQKVVSAQNADASFPGLLSLGDETIGRPGYLSWLGGLTKLRELRGCVQATTTETSKTMGQKELEWMLEHWPKLEVVELLPALKDHRGVKRHLLPMDLSPPHILWFQQHRSDIQITQDCPSVL</sequence>
<dbReference type="PANTHER" id="PTHR13318">
    <property type="entry name" value="PARTNER OF PAIRED, ISOFORM B-RELATED"/>
    <property type="match status" value="1"/>
</dbReference>
<protein>
    <submittedName>
        <fullName evidence="2">Uncharacterized protein</fullName>
    </submittedName>
</protein>
<evidence type="ECO:0000313" key="3">
    <source>
        <dbReference type="Proteomes" id="UP000078512"/>
    </source>
</evidence>
<dbReference type="Proteomes" id="UP000078512">
    <property type="component" value="Unassembled WGS sequence"/>
</dbReference>
<organism evidence="2 3">
    <name type="scientific">Linnemannia elongata AG-77</name>
    <dbReference type="NCBI Taxonomy" id="1314771"/>
    <lineage>
        <taxon>Eukaryota</taxon>
        <taxon>Fungi</taxon>
        <taxon>Fungi incertae sedis</taxon>
        <taxon>Mucoromycota</taxon>
        <taxon>Mortierellomycotina</taxon>
        <taxon>Mortierellomycetes</taxon>
        <taxon>Mortierellales</taxon>
        <taxon>Mortierellaceae</taxon>
        <taxon>Linnemannia</taxon>
    </lineage>
</organism>
<accession>A0A197JEL0</accession>
<dbReference type="OrthoDB" id="2440092at2759"/>
<dbReference type="GO" id="GO:0031146">
    <property type="term" value="P:SCF-dependent proteasomal ubiquitin-dependent protein catabolic process"/>
    <property type="evidence" value="ECO:0007669"/>
    <property type="project" value="TreeGrafter"/>
</dbReference>
<evidence type="ECO:0000256" key="1">
    <source>
        <dbReference type="SAM" id="MobiDB-lite"/>
    </source>
</evidence>
<reference evidence="2 3" key="1">
    <citation type="submission" date="2016-05" db="EMBL/GenBank/DDBJ databases">
        <title>Genome sequencing reveals origins of a unique bacterial endosymbiosis in the earliest lineages of terrestrial Fungi.</title>
        <authorList>
            <consortium name="DOE Joint Genome Institute"/>
            <person name="Uehling J."/>
            <person name="Gryganskyi A."/>
            <person name="Hameed K."/>
            <person name="Tschaplinski T."/>
            <person name="Misztal P."/>
            <person name="Wu S."/>
            <person name="Desiro A."/>
            <person name="Vande Pol N."/>
            <person name="Du Z.-Y."/>
            <person name="Zienkiewicz A."/>
            <person name="Zienkiewicz K."/>
            <person name="Morin E."/>
            <person name="Tisserant E."/>
            <person name="Splivallo R."/>
            <person name="Hainaut M."/>
            <person name="Henrissat B."/>
            <person name="Ohm R."/>
            <person name="Kuo A."/>
            <person name="Yan J."/>
            <person name="Lipzen A."/>
            <person name="Nolan M."/>
            <person name="Labutti K."/>
            <person name="Barry K."/>
            <person name="Goldstein A."/>
            <person name="Labbe J."/>
            <person name="Schadt C."/>
            <person name="Tuskan G."/>
            <person name="Grigoriev I."/>
            <person name="Martin F."/>
            <person name="Vilgalys R."/>
            <person name="Bonito G."/>
        </authorList>
    </citation>
    <scope>NUCLEOTIDE SEQUENCE [LARGE SCALE GENOMIC DNA]</scope>
    <source>
        <strain evidence="2 3">AG-77</strain>
    </source>
</reference>
<feature type="compositionally biased region" description="Low complexity" evidence="1">
    <location>
        <begin position="139"/>
        <end position="155"/>
    </location>
</feature>
<dbReference type="InterPro" id="IPR032675">
    <property type="entry name" value="LRR_dom_sf"/>
</dbReference>
<dbReference type="SUPFAM" id="SSF52047">
    <property type="entry name" value="RNI-like"/>
    <property type="match status" value="1"/>
</dbReference>